<dbReference type="EnsemblMetazoa" id="PPA24496.1">
    <property type="protein sequence ID" value="PPA24496.1"/>
    <property type="gene ID" value="WBGene00114050"/>
</dbReference>
<evidence type="ECO:0000313" key="4">
    <source>
        <dbReference type="Proteomes" id="UP000005239"/>
    </source>
</evidence>
<gene>
    <name evidence="3" type="primary">WBGene00114050</name>
</gene>
<accession>A0A8R1UH15</accession>
<evidence type="ECO:0000256" key="1">
    <source>
        <dbReference type="SAM" id="MobiDB-lite"/>
    </source>
</evidence>
<evidence type="ECO:0000256" key="2">
    <source>
        <dbReference type="SAM" id="SignalP"/>
    </source>
</evidence>
<name>A0A2A6CF92_PRIPA</name>
<sequence>MRSYAILLLLYTLSRAIDATRDCKADAERVIAANGDQQIVYDEPNKRLYCADGEHAPKAIEWGMTRFKALECSGEDQLWRDPSDFKDVNGEAIEWNIQMADAHNPPTVKCVKSASDACEYLALKIANKETSYDPVKKELTCRDGDTTRMAIIWESKRYKALICDNDVQRWRGVGEPLPSAEEMIEEAKKNPGGILGPIAVSCVEYCVAVGAGIQRTVGEAKCLADQLLYINNTLVDTPKLTCDYDSGWTAEAGNKITSETAKLLQAECRTPCVNGQRSQGVTTTVVDSSNRVMRCEKPSNNGEKYGIRVNGGEIVYSHLKCDKNGYKDMMNNTIIADPFEAVNFECAKGDPCKFEAIPFDNATKTLTCVSEANFLTALELNSKQYKIQSVKCDEFDGWTSGSETLADAFSPISVKCVKYCGVTLIGDVILAGHDKGEHIVSCQKVPLQIEVDNNYDRYLIMHADHYHQYHNDYHNNYINEYHDYHNHYHSGTDNFCGIRDIMTTLNRRNRPSFPFPSIQSFSFSPATEFHEDSVPCKRKWRSSERARGLLCDYYSHWHDEDRLSDESFFRSMHEPPPPAVLAPITITCVEYCAVNGPRIVRKVNGEVNVIKCPDGDRLLHLLSLLKKKYAAAIQTDCFCYAIREAVSINNAPIDPSELTCSYHSGWIKKDDTEITADTETILQAECKKPCSQGTWADGIQSTEDITKTLKKCNKPNTGDVKYGIRVNGGIVYSHLYCNKTNGYFDSANNVVVADAYEAVNVECAAGNVCSFKSENTKIHVDSATKTLTCIDKANQLMAIEFSSKRYKSLKCDDFSGWKNGSETIADSFTPISVKCVEYCAVATTGNGIPNTIQSGTRTISCLENPQSINRAQITEKNVVLVVNDKPLPRADYYASCNFENGWNQFIPVIPRPLLLSNNTKPPMRAECKKACVQIEKTNDITSTPYQNEISSTEFSCDELGKGYGIRRVIDILLKIESMEARVNGGAVYRKLLCSVKGFTLDESGQKLIASAFKPAALDCAPFPTTTTSTTTTTTTTTPAPTTSMVPKRPIDEAETIPPKKPSKPTGDVPERPTEKAETVSPKKPSKPTGDGDDDHPRSTKSMRSNAILLLFFAMFMDTGTATWGPIGMEPYGDPYGVNKYRDPLDEYAGAIARSCELAVEHIANKEPDYDPATKQLSCRNKDHALMAIVWESKRYRALKCGLKWRGVDEEEKPMLPHEIGELMGGASRATIVVNCVEYCTLTGTGVESSFEGDLKAKCANDGQIYINNSLIDTPRLKCALNGGWMRDDNSGIPADTETPLQVECKMPCVQGERPEGVATTVEDGKTVVKCNKPDSDGSKYGVSINGGIAYSNFKCNKNGFKDVMNNVVADAYEAVKLECKIGVPCSFEPADSMAHFDEATRTLSCNGGGDKLMAIEFNSKRYKFLQCDDVAGWKDGSTTLADSFNPIPVKCVEYCAVTGDKVPTTMSKASGERTVSCHENPRQHTNAVTDEAFDAHLILFLNHKPTLHARSYVTCSLDQGWMQSKRADILSADTNQQCIRLSKDCMRQDTQSEVHANGHKLASAFEDATFECALIPTTTTSTTTTTTTTTPAPTTTTVPETTTKKVEKFRPKKPLKPTRKDGENSGRTNHDDEENHGWIKDSASPSIHAFSFSSAMETYEDVARCKRKYKTIFKILSCSCVHDISYQSPHAHILLLNMIRRHILKLLTIPRPSIMHVRNRFLLHCLLHHVHAPGQ</sequence>
<feature type="chain" id="PRO_5043724945" evidence="2">
    <location>
        <begin position="20"/>
        <end position="1735"/>
    </location>
</feature>
<dbReference type="Proteomes" id="UP000005239">
    <property type="component" value="Unassembled WGS sequence"/>
</dbReference>
<accession>A0A2A6CF92</accession>
<proteinExistence type="predicted"/>
<feature type="compositionally biased region" description="Basic and acidic residues" evidence="1">
    <location>
        <begin position="1618"/>
        <end position="1638"/>
    </location>
</feature>
<evidence type="ECO:0000313" key="3">
    <source>
        <dbReference type="EnsemblMetazoa" id="PPA24496.1"/>
    </source>
</evidence>
<reference evidence="4" key="1">
    <citation type="journal article" date="2008" name="Nat. Genet.">
        <title>The Pristionchus pacificus genome provides a unique perspective on nematode lifestyle and parasitism.</title>
        <authorList>
            <person name="Dieterich C."/>
            <person name="Clifton S.W."/>
            <person name="Schuster L.N."/>
            <person name="Chinwalla A."/>
            <person name="Delehaunty K."/>
            <person name="Dinkelacker I."/>
            <person name="Fulton L."/>
            <person name="Fulton R."/>
            <person name="Godfrey J."/>
            <person name="Minx P."/>
            <person name="Mitreva M."/>
            <person name="Roeseler W."/>
            <person name="Tian H."/>
            <person name="Witte H."/>
            <person name="Yang S.P."/>
            <person name="Wilson R.K."/>
            <person name="Sommer R.J."/>
        </authorList>
    </citation>
    <scope>NUCLEOTIDE SEQUENCE [LARGE SCALE GENOMIC DNA]</scope>
    <source>
        <strain evidence="4">PS312</strain>
    </source>
</reference>
<feature type="signal peptide" evidence="2">
    <location>
        <begin position="1"/>
        <end position="19"/>
    </location>
</feature>
<feature type="region of interest" description="Disordered" evidence="1">
    <location>
        <begin position="1581"/>
        <end position="1638"/>
    </location>
</feature>
<feature type="compositionally biased region" description="Low complexity" evidence="1">
    <location>
        <begin position="1023"/>
        <end position="1042"/>
    </location>
</feature>
<reference evidence="3" key="2">
    <citation type="submission" date="2022-06" db="UniProtKB">
        <authorList>
            <consortium name="EnsemblMetazoa"/>
        </authorList>
    </citation>
    <scope>IDENTIFICATION</scope>
    <source>
        <strain evidence="3">PS312</strain>
    </source>
</reference>
<keyword evidence="2" id="KW-0732">Signal</keyword>
<feature type="region of interest" description="Disordered" evidence="1">
    <location>
        <begin position="1022"/>
        <end position="1100"/>
    </location>
</feature>
<feature type="compositionally biased region" description="Low complexity" evidence="1">
    <location>
        <begin position="1581"/>
        <end position="1601"/>
    </location>
</feature>
<organism evidence="3 4">
    <name type="scientific">Pristionchus pacificus</name>
    <name type="common">Parasitic nematode worm</name>
    <dbReference type="NCBI Taxonomy" id="54126"/>
    <lineage>
        <taxon>Eukaryota</taxon>
        <taxon>Metazoa</taxon>
        <taxon>Ecdysozoa</taxon>
        <taxon>Nematoda</taxon>
        <taxon>Chromadorea</taxon>
        <taxon>Rhabditida</taxon>
        <taxon>Rhabditina</taxon>
        <taxon>Diplogasteromorpha</taxon>
        <taxon>Diplogasteroidea</taxon>
        <taxon>Neodiplogasteridae</taxon>
        <taxon>Pristionchus</taxon>
    </lineage>
</organism>
<feature type="compositionally biased region" description="Basic and acidic residues" evidence="1">
    <location>
        <begin position="1068"/>
        <end position="1077"/>
    </location>
</feature>
<keyword evidence="4" id="KW-1185">Reference proteome</keyword>
<protein>
    <submittedName>
        <fullName evidence="3">Uncharacterized protein</fullName>
    </submittedName>
</protein>